<gene>
    <name evidence="1" type="primary">rsmI</name>
    <name evidence="1" type="ORF">JYE49_03520</name>
</gene>
<evidence type="ECO:0000313" key="1">
    <source>
        <dbReference type="EMBL" id="QUC67786.1"/>
    </source>
</evidence>
<organism evidence="1 2">
    <name type="scientific">Aristaeella hokkaidonensis</name>
    <dbReference type="NCBI Taxonomy" id="3046382"/>
    <lineage>
        <taxon>Bacteria</taxon>
        <taxon>Bacillati</taxon>
        <taxon>Bacillota</taxon>
        <taxon>Clostridia</taxon>
        <taxon>Eubacteriales</taxon>
        <taxon>Aristaeellaceae</taxon>
        <taxon>Aristaeella</taxon>
    </lineage>
</organism>
<protein>
    <submittedName>
        <fullName evidence="1">16S rRNA (Cytidine(1402)-2'-O)-methyltransferase</fullName>
        <ecNumber evidence="1">2.1.1.198</ecNumber>
    </submittedName>
</protein>
<keyword evidence="1" id="KW-0808">Transferase</keyword>
<reference evidence="1" key="1">
    <citation type="submission" date="2021-01" db="EMBL/GenBank/DDBJ databases">
        <title>Complete genome sequence of Clostridiales bacterium R-7.</title>
        <authorList>
            <person name="Mahoney-Kurpe S.C."/>
            <person name="Palevich N."/>
            <person name="Koike S."/>
            <person name="Moon C.D."/>
            <person name="Attwood G.T."/>
        </authorList>
    </citation>
    <scope>NUCLEOTIDE SEQUENCE</scope>
    <source>
        <strain evidence="1">R-7</strain>
    </source>
</reference>
<keyword evidence="1" id="KW-0489">Methyltransferase</keyword>
<keyword evidence="2" id="KW-1185">Reference proteome</keyword>
<dbReference type="EC" id="2.1.1.198" evidence="1"/>
<sequence>MAILYVVATPIGNLQDLSPRGTETLRNADLIIAEDTRVTMKLCQVFGLKAPLVSCHRHSEDSKAAGLAQKILDEDLTAALVTDAGTPCISDPGCEVVRECAEAGIPVIPVPGCCAGIAAVSISGYDAREFAFYGFLPREKKDIKARLEEIARGVKVAILHESPFRITELTEIIAETLPEARLTVCCDLTKLHEKTLRGTPEEVLAALKANEKTEKGEYCVVLDLHNVSLPESETEAAEWPLEAKLIEEMKQGSSLREAQEKLISKGEKKNAVKQAALTLKKLFET</sequence>
<evidence type="ECO:0000313" key="2">
    <source>
        <dbReference type="Proteomes" id="UP000682782"/>
    </source>
</evidence>
<dbReference type="Proteomes" id="UP000682782">
    <property type="component" value="Chromosome"/>
</dbReference>
<dbReference type="EMBL" id="CP068393">
    <property type="protein sequence ID" value="QUC67786.1"/>
    <property type="molecule type" value="Genomic_DNA"/>
</dbReference>
<name>A0AC61N799_9FIRM</name>
<proteinExistence type="predicted"/>
<accession>A0AC61N799</accession>